<keyword evidence="2 3" id="KW-0808">Transferase</keyword>
<evidence type="ECO:0000313" key="3">
    <source>
        <dbReference type="EMBL" id="CAA9891483.1"/>
    </source>
</evidence>
<dbReference type="GO" id="GO:0016020">
    <property type="term" value="C:membrane"/>
    <property type="evidence" value="ECO:0007669"/>
    <property type="project" value="InterPro"/>
</dbReference>
<dbReference type="GO" id="GO:0005975">
    <property type="term" value="P:carbohydrate metabolic process"/>
    <property type="evidence" value="ECO:0007669"/>
    <property type="project" value="InterPro"/>
</dbReference>
<comment type="caution">
    <text evidence="3">The sequence shown here is derived from an EMBL/GenBank/DDBJ whole genome shotgun (WGS) entry which is preliminary data.</text>
</comment>
<dbReference type="CDD" id="cd11301">
    <property type="entry name" value="Fut1_Fut2_like"/>
    <property type="match status" value="1"/>
</dbReference>
<proteinExistence type="predicted"/>
<dbReference type="InterPro" id="IPR002516">
    <property type="entry name" value="Glyco_trans_11"/>
</dbReference>
<dbReference type="AlphaFoldDB" id="A0A8S0WB74"/>
<protein>
    <submittedName>
        <fullName evidence="3">Glycosyl transferase family 11</fullName>
    </submittedName>
</protein>
<keyword evidence="1" id="KW-0328">Glycosyltransferase</keyword>
<organism evidence="3 4">
    <name type="scientific">Candidatus Methylobacter favarea</name>
    <dbReference type="NCBI Taxonomy" id="2707345"/>
    <lineage>
        <taxon>Bacteria</taxon>
        <taxon>Pseudomonadati</taxon>
        <taxon>Pseudomonadota</taxon>
        <taxon>Gammaproteobacteria</taxon>
        <taxon>Methylococcales</taxon>
        <taxon>Methylococcaceae</taxon>
        <taxon>Methylobacter</taxon>
    </lineage>
</organism>
<dbReference type="Gene3D" id="3.40.50.11350">
    <property type="match status" value="1"/>
</dbReference>
<dbReference type="GO" id="GO:0008107">
    <property type="term" value="F:galactoside 2-alpha-L-fucosyltransferase activity"/>
    <property type="evidence" value="ECO:0007669"/>
    <property type="project" value="InterPro"/>
</dbReference>
<sequence>MIISQIIGGLGNQMFQYAAARSLSVERNQPLRLNIAEFDGYGLHQGFELERVFNCPAEIATKAEVGSILGWQFFSVIRRVLARPGMAALRRDGFVVEPHFHYWPEINRIPKDCYLVGYWQSERYFEKHASEIRADFAFKLPLSDRNSILSEQISQVNAVSLHVRRGDYAKNSKTRARHGLCSPDYYQRAINYISGQVEQPRFFIFSDDMAWVKTHLKMAFPCYYVDHNRNEESYNDMHLMSLCRHHIIANSSFSWWGAWLNPAPDKIVVAPVKWFADKNNNKDLFPPGWVTL</sequence>
<evidence type="ECO:0000256" key="1">
    <source>
        <dbReference type="ARBA" id="ARBA00022676"/>
    </source>
</evidence>
<accession>A0A8S0WB74</accession>
<evidence type="ECO:0000256" key="2">
    <source>
        <dbReference type="ARBA" id="ARBA00022679"/>
    </source>
</evidence>
<reference evidence="3 4" key="1">
    <citation type="submission" date="2020-02" db="EMBL/GenBank/DDBJ databases">
        <authorList>
            <person name="Hogendoorn C."/>
        </authorList>
    </citation>
    <scope>NUCLEOTIDE SEQUENCE [LARGE SCALE GENOMIC DNA]</scope>
    <source>
        <strain evidence="3">METHB21</strain>
    </source>
</reference>
<evidence type="ECO:0000313" key="4">
    <source>
        <dbReference type="Proteomes" id="UP000494216"/>
    </source>
</evidence>
<dbReference type="PANTHER" id="PTHR11927">
    <property type="entry name" value="GALACTOSIDE 2-L-FUCOSYLTRANSFERASE"/>
    <property type="match status" value="1"/>
</dbReference>
<dbReference type="Proteomes" id="UP000494216">
    <property type="component" value="Unassembled WGS sequence"/>
</dbReference>
<keyword evidence="4" id="KW-1185">Reference proteome</keyword>
<dbReference type="RefSeq" id="WP_174626344.1">
    <property type="nucleotide sequence ID" value="NZ_CADCXN010000071.1"/>
</dbReference>
<dbReference type="PANTHER" id="PTHR11927:SF9">
    <property type="entry name" value="L-FUCOSYLTRANSFERASE"/>
    <property type="match status" value="1"/>
</dbReference>
<name>A0A8S0WB74_9GAMM</name>
<gene>
    <name evidence="3" type="ORF">METHB2_410025</name>
</gene>
<dbReference type="Pfam" id="PF01531">
    <property type="entry name" value="Glyco_transf_11"/>
    <property type="match status" value="1"/>
</dbReference>
<dbReference type="EMBL" id="CADCXN010000071">
    <property type="protein sequence ID" value="CAA9891483.1"/>
    <property type="molecule type" value="Genomic_DNA"/>
</dbReference>